<gene>
    <name evidence="8" type="ORF">BGZ65_002242</name>
</gene>
<keyword evidence="5" id="KW-0539">Nucleus</keyword>
<dbReference type="PANTHER" id="PTHR14582">
    <property type="entry name" value="INNER KINETOCHORE SUBUNIT MAL2"/>
    <property type="match status" value="1"/>
</dbReference>
<reference evidence="8" key="1">
    <citation type="journal article" date="2020" name="Fungal Divers.">
        <title>Resolving the Mortierellaceae phylogeny through synthesis of multi-gene phylogenetics and phylogenomics.</title>
        <authorList>
            <person name="Vandepol N."/>
            <person name="Liber J."/>
            <person name="Desiro A."/>
            <person name="Na H."/>
            <person name="Kennedy M."/>
            <person name="Barry K."/>
            <person name="Grigoriev I.V."/>
            <person name="Miller A.N."/>
            <person name="O'Donnell K."/>
            <person name="Stajich J.E."/>
            <person name="Bonito G."/>
        </authorList>
    </citation>
    <scope>NUCLEOTIDE SEQUENCE</scope>
    <source>
        <strain evidence="8">MES-2147</strain>
    </source>
</reference>
<protein>
    <submittedName>
        <fullName evidence="8">Uncharacterized protein</fullName>
    </submittedName>
</protein>
<evidence type="ECO:0000256" key="2">
    <source>
        <dbReference type="ARBA" id="ARBA00004584"/>
    </source>
</evidence>
<sequence>MHDILMAYRLTGVTIFNANEMEDNDWSKYNIEKLHATPKEVGIRFETFANASYHEPYYVMIRRRVESQNDEDEDDQPNRDTLYISKHTIPHWIPLRDIEKRYLNRDLSTFTRLVSEHLQEVVGRRECSRPAAQDNPSFPPSEPAQID</sequence>
<keyword evidence="6" id="KW-0137">Centromere</keyword>
<dbReference type="InterPro" id="IPR018464">
    <property type="entry name" value="CENP-O"/>
</dbReference>
<comment type="caution">
    <text evidence="8">The sequence shown here is derived from an EMBL/GenBank/DDBJ whole genome shotgun (WGS) entry which is preliminary data.</text>
</comment>
<evidence type="ECO:0000313" key="9">
    <source>
        <dbReference type="Proteomes" id="UP000749646"/>
    </source>
</evidence>
<dbReference type="GO" id="GO:0031511">
    <property type="term" value="C:Mis6-Sim4 complex"/>
    <property type="evidence" value="ECO:0007669"/>
    <property type="project" value="TreeGrafter"/>
</dbReference>
<dbReference type="PANTHER" id="PTHR14582:SF1">
    <property type="entry name" value="CENTROMERE PROTEIN O"/>
    <property type="match status" value="1"/>
</dbReference>
<evidence type="ECO:0000256" key="3">
    <source>
        <dbReference type="ARBA" id="ARBA00007321"/>
    </source>
</evidence>
<evidence type="ECO:0000313" key="8">
    <source>
        <dbReference type="EMBL" id="KAF9957129.1"/>
    </source>
</evidence>
<evidence type="ECO:0000256" key="5">
    <source>
        <dbReference type="ARBA" id="ARBA00023242"/>
    </source>
</evidence>
<feature type="region of interest" description="Disordered" evidence="7">
    <location>
        <begin position="124"/>
        <end position="147"/>
    </location>
</feature>
<dbReference type="AlphaFoldDB" id="A0A9P6J1H5"/>
<dbReference type="CDD" id="cd23835">
    <property type="entry name" value="DRWD-N_CENP-O"/>
    <property type="match status" value="1"/>
</dbReference>
<evidence type="ECO:0000256" key="4">
    <source>
        <dbReference type="ARBA" id="ARBA00022454"/>
    </source>
</evidence>
<dbReference type="GO" id="GO:0005634">
    <property type="term" value="C:nucleus"/>
    <property type="evidence" value="ECO:0007669"/>
    <property type="project" value="UniProtKB-SubCell"/>
</dbReference>
<organism evidence="8 9">
    <name type="scientific">Modicella reniformis</name>
    <dbReference type="NCBI Taxonomy" id="1440133"/>
    <lineage>
        <taxon>Eukaryota</taxon>
        <taxon>Fungi</taxon>
        <taxon>Fungi incertae sedis</taxon>
        <taxon>Mucoromycota</taxon>
        <taxon>Mortierellomycotina</taxon>
        <taxon>Mortierellomycetes</taxon>
        <taxon>Mortierellales</taxon>
        <taxon>Mortierellaceae</taxon>
        <taxon>Modicella</taxon>
    </lineage>
</organism>
<proteinExistence type="inferred from homology"/>
<keyword evidence="9" id="KW-1185">Reference proteome</keyword>
<dbReference type="Pfam" id="PF09496">
    <property type="entry name" value="CENP-O"/>
    <property type="match status" value="1"/>
</dbReference>
<feature type="compositionally biased region" description="Pro residues" evidence="7">
    <location>
        <begin position="137"/>
        <end position="147"/>
    </location>
</feature>
<evidence type="ECO:0000256" key="1">
    <source>
        <dbReference type="ARBA" id="ARBA00004123"/>
    </source>
</evidence>
<dbReference type="OrthoDB" id="10050372at2759"/>
<dbReference type="EMBL" id="JAAAHW010006638">
    <property type="protein sequence ID" value="KAF9957129.1"/>
    <property type="molecule type" value="Genomic_DNA"/>
</dbReference>
<evidence type="ECO:0000256" key="6">
    <source>
        <dbReference type="ARBA" id="ARBA00023328"/>
    </source>
</evidence>
<dbReference type="Proteomes" id="UP000749646">
    <property type="component" value="Unassembled WGS sequence"/>
</dbReference>
<evidence type="ECO:0000256" key="7">
    <source>
        <dbReference type="SAM" id="MobiDB-lite"/>
    </source>
</evidence>
<accession>A0A9P6J1H5</accession>
<comment type="subcellular location">
    <subcellularLocation>
        <location evidence="2">Chromosome</location>
        <location evidence="2">Centromere</location>
    </subcellularLocation>
    <subcellularLocation>
        <location evidence="1">Nucleus</location>
    </subcellularLocation>
</comment>
<keyword evidence="4" id="KW-0158">Chromosome</keyword>
<comment type="similarity">
    <text evidence="3">Belongs to the CENP-O/MCM21 family.</text>
</comment>
<name>A0A9P6J1H5_9FUNG</name>